<sequence length="96" mass="10972">MIYVCSQIWTQKHQHKMAEDSNLRYRKRKQTIEGALEVLGPQAREIILAYLLHQKKIIIGNDYCSPIAEIEASLRELLGGTTLIVHSIVTRERGAN</sequence>
<evidence type="ECO:0000313" key="1">
    <source>
        <dbReference type="EMBL" id="AFU60471.1"/>
    </source>
</evidence>
<dbReference type="STRING" id="1237085.Ngar_c35580"/>
<evidence type="ECO:0000313" key="2">
    <source>
        <dbReference type="Proteomes" id="UP000008037"/>
    </source>
</evidence>
<organism evidence="1 2">
    <name type="scientific">Nitrososphaera gargensis (strain Ga9.2)</name>
    <dbReference type="NCBI Taxonomy" id="1237085"/>
    <lineage>
        <taxon>Archaea</taxon>
        <taxon>Nitrososphaerota</taxon>
        <taxon>Nitrososphaeria</taxon>
        <taxon>Nitrososphaerales</taxon>
        <taxon>Nitrososphaeraceae</taxon>
        <taxon>Nitrososphaera</taxon>
    </lineage>
</organism>
<keyword evidence="2" id="KW-1185">Reference proteome</keyword>
<dbReference type="EMBL" id="CP002408">
    <property type="protein sequence ID" value="AFU60471.1"/>
    <property type="molecule type" value="Genomic_DNA"/>
</dbReference>
<dbReference type="KEGG" id="nga:Ngar_c35580"/>
<dbReference type="BioCyc" id="CNIT1237085:G1324-3559-MONOMER"/>
<protein>
    <submittedName>
        <fullName evidence="1">Uncharacterized protein</fullName>
    </submittedName>
</protein>
<accession>K0IGE9</accession>
<name>K0IGE9_NITGG</name>
<gene>
    <name evidence="1" type="ordered locus">Ngar_c35580</name>
</gene>
<dbReference type="InParanoid" id="K0IGE9"/>
<dbReference type="AlphaFoldDB" id="K0IGE9"/>
<dbReference type="Proteomes" id="UP000008037">
    <property type="component" value="Chromosome"/>
</dbReference>
<reference evidence="1 2" key="1">
    <citation type="journal article" date="2012" name="Environ. Microbiol.">
        <title>The genome of the ammonia-oxidizing Candidatus Nitrososphaera gargensis: insights into metabolic versatility and environmental adaptations.</title>
        <authorList>
            <person name="Spang A."/>
            <person name="Poehlein A."/>
            <person name="Offre P."/>
            <person name="Zumbragel S."/>
            <person name="Haider S."/>
            <person name="Rychlik N."/>
            <person name="Nowka B."/>
            <person name="Schmeisser C."/>
            <person name="Lebedeva E.V."/>
            <person name="Rattei T."/>
            <person name="Bohm C."/>
            <person name="Schmid M."/>
            <person name="Galushko A."/>
            <person name="Hatzenpichler R."/>
            <person name="Weinmaier T."/>
            <person name="Daniel R."/>
            <person name="Schleper C."/>
            <person name="Spieck E."/>
            <person name="Streit W."/>
            <person name="Wagner M."/>
        </authorList>
    </citation>
    <scope>NUCLEOTIDE SEQUENCE [LARGE SCALE GENOMIC DNA]</scope>
    <source>
        <strain evidence="2">Ga9.2</strain>
    </source>
</reference>
<dbReference type="HOGENOM" id="CLU_2353301_0_0_2"/>
<proteinExistence type="predicted"/>